<organism evidence="4">
    <name type="scientific">Micromonas pusilla</name>
    <name type="common">Picoplanktonic green alga</name>
    <name type="synonym">Chromulina pusilla</name>
    <dbReference type="NCBI Taxonomy" id="38833"/>
    <lineage>
        <taxon>Eukaryota</taxon>
        <taxon>Viridiplantae</taxon>
        <taxon>Chlorophyta</taxon>
        <taxon>Mamiellophyceae</taxon>
        <taxon>Mamiellales</taxon>
        <taxon>Mamiellaceae</taxon>
        <taxon>Micromonas</taxon>
    </lineage>
</organism>
<feature type="repeat" description="ANK" evidence="3">
    <location>
        <begin position="28"/>
        <end position="64"/>
    </location>
</feature>
<evidence type="ECO:0000313" key="4">
    <source>
        <dbReference type="EMBL" id="CAD8523922.1"/>
    </source>
</evidence>
<reference evidence="4" key="1">
    <citation type="submission" date="2021-01" db="EMBL/GenBank/DDBJ databases">
        <authorList>
            <person name="Corre E."/>
            <person name="Pelletier E."/>
            <person name="Niang G."/>
            <person name="Scheremetjew M."/>
            <person name="Finn R."/>
            <person name="Kale V."/>
            <person name="Holt S."/>
            <person name="Cochrane G."/>
            <person name="Meng A."/>
            <person name="Brown T."/>
            <person name="Cohen L."/>
        </authorList>
    </citation>
    <scope>NUCLEOTIDE SEQUENCE</scope>
    <source>
        <strain evidence="4">CCMP1723</strain>
    </source>
</reference>
<dbReference type="EMBL" id="HBEQ01013020">
    <property type="protein sequence ID" value="CAD8523922.1"/>
    <property type="molecule type" value="Transcribed_RNA"/>
</dbReference>
<feature type="repeat" description="ANK" evidence="3">
    <location>
        <begin position="100"/>
        <end position="129"/>
    </location>
</feature>
<dbReference type="InterPro" id="IPR036770">
    <property type="entry name" value="Ankyrin_rpt-contain_sf"/>
</dbReference>
<evidence type="ECO:0008006" key="5">
    <source>
        <dbReference type="Google" id="ProtNLM"/>
    </source>
</evidence>
<dbReference type="Gene3D" id="1.25.40.20">
    <property type="entry name" value="Ankyrin repeat-containing domain"/>
    <property type="match status" value="2"/>
</dbReference>
<dbReference type="AlphaFoldDB" id="A0A7S0IJK8"/>
<feature type="repeat" description="ANK" evidence="3">
    <location>
        <begin position="65"/>
        <end position="97"/>
    </location>
</feature>
<dbReference type="SMART" id="SM00248">
    <property type="entry name" value="ANK"/>
    <property type="match status" value="4"/>
</dbReference>
<dbReference type="PROSITE" id="PS50088">
    <property type="entry name" value="ANK_REPEAT"/>
    <property type="match status" value="3"/>
</dbReference>
<dbReference type="SUPFAM" id="SSF48403">
    <property type="entry name" value="Ankyrin repeat"/>
    <property type="match status" value="1"/>
</dbReference>
<protein>
    <recommendedName>
        <fullName evidence="5">Ankyrin repeat protein</fullName>
    </recommendedName>
</protein>
<keyword evidence="2 3" id="KW-0040">ANK repeat</keyword>
<dbReference type="PANTHER" id="PTHR24198">
    <property type="entry name" value="ANKYRIN REPEAT AND PROTEIN KINASE DOMAIN-CONTAINING PROTEIN"/>
    <property type="match status" value="1"/>
</dbReference>
<name>A0A7S0IJK8_MICPS</name>
<evidence type="ECO:0000256" key="3">
    <source>
        <dbReference type="PROSITE-ProRule" id="PRU00023"/>
    </source>
</evidence>
<dbReference type="PANTHER" id="PTHR24198:SF165">
    <property type="entry name" value="ANKYRIN REPEAT-CONTAINING PROTEIN-RELATED"/>
    <property type="match status" value="1"/>
</dbReference>
<gene>
    <name evidence="4" type="ORF">MCOM1403_LOCUS10469</name>
</gene>
<keyword evidence="1" id="KW-0677">Repeat</keyword>
<dbReference type="Pfam" id="PF12796">
    <property type="entry name" value="Ank_2"/>
    <property type="match status" value="2"/>
</dbReference>
<evidence type="ECO:0000256" key="1">
    <source>
        <dbReference type="ARBA" id="ARBA00022737"/>
    </source>
</evidence>
<dbReference type="InterPro" id="IPR002110">
    <property type="entry name" value="Ankyrin_rpt"/>
</dbReference>
<evidence type="ECO:0000256" key="2">
    <source>
        <dbReference type="ARBA" id="ARBA00023043"/>
    </source>
</evidence>
<dbReference type="PROSITE" id="PS50297">
    <property type="entry name" value="ANK_REP_REGION"/>
    <property type="match status" value="2"/>
</dbReference>
<proteinExistence type="predicted"/>
<sequence>MRAVLGGHSRCVRALVGARCDVNAADDDGVTPLAAAVAVDHDDAAKIIIAALLDAGADPTRADVRGVVPTQLAAAGGKVEALKLLLAGGAGVNTGSVFSTPLHDAAFMSKVKCLRVLLENGADASARDRDGRTATDRARGGDYEACVEALVERGAANFTVLE</sequence>
<accession>A0A7S0IJK8</accession>